<organism evidence="1 2">
    <name type="scientific">Saccharopolyspora gloriosae</name>
    <dbReference type="NCBI Taxonomy" id="455344"/>
    <lineage>
        <taxon>Bacteria</taxon>
        <taxon>Bacillati</taxon>
        <taxon>Actinomycetota</taxon>
        <taxon>Actinomycetes</taxon>
        <taxon>Pseudonocardiales</taxon>
        <taxon>Pseudonocardiaceae</taxon>
        <taxon>Saccharopolyspora</taxon>
    </lineage>
</organism>
<keyword evidence="2" id="KW-1185">Reference proteome</keyword>
<dbReference type="AlphaFoldDB" id="A0A840NPG5"/>
<proteinExistence type="predicted"/>
<reference evidence="1 2" key="1">
    <citation type="submission" date="2020-08" db="EMBL/GenBank/DDBJ databases">
        <title>Sequencing the genomes of 1000 actinobacteria strains.</title>
        <authorList>
            <person name="Klenk H.-P."/>
        </authorList>
    </citation>
    <scope>NUCLEOTIDE SEQUENCE [LARGE SCALE GENOMIC DNA]</scope>
    <source>
        <strain evidence="1 2">DSM 45582</strain>
    </source>
</reference>
<accession>A0A840NPG5</accession>
<sequence length="142" mass="14943">MGSDVVEVFPFRFGRAHRVLGLPFGVAPPTTWVRVSGSEFTVRFGPWCLRTGRSNIIGTAITGPYCLLTTAGPARMSATDGGLTCATNGERGLCVRFADPMPGIEPLGLLRHPAVTVTVAECDRLAELLAPSTRPSGGTRSG</sequence>
<gene>
    <name evidence="1" type="ORF">BJ969_004090</name>
</gene>
<dbReference type="Proteomes" id="UP000580474">
    <property type="component" value="Unassembled WGS sequence"/>
</dbReference>
<comment type="caution">
    <text evidence="1">The sequence shown here is derived from an EMBL/GenBank/DDBJ whole genome shotgun (WGS) entry which is preliminary data.</text>
</comment>
<evidence type="ECO:0000313" key="1">
    <source>
        <dbReference type="EMBL" id="MBB5071002.1"/>
    </source>
</evidence>
<evidence type="ECO:0000313" key="2">
    <source>
        <dbReference type="Proteomes" id="UP000580474"/>
    </source>
</evidence>
<name>A0A840NPG5_9PSEU</name>
<dbReference type="RefSeq" id="WP_184481007.1">
    <property type="nucleotide sequence ID" value="NZ_JACHIV010000001.1"/>
</dbReference>
<protein>
    <submittedName>
        <fullName evidence="1">Uncharacterized protein</fullName>
    </submittedName>
</protein>
<dbReference type="EMBL" id="JACHIV010000001">
    <property type="protein sequence ID" value="MBB5071002.1"/>
    <property type="molecule type" value="Genomic_DNA"/>
</dbReference>